<comment type="caution">
    <text evidence="2">The sequence shown here is derived from an EMBL/GenBank/DDBJ whole genome shotgun (WGS) entry which is preliminary data.</text>
</comment>
<dbReference type="STRING" id="1423788.FC78_GL002467"/>
<organism evidence="2 3">
    <name type="scientific">Companilactobacillus bobalius DSM 19674</name>
    <dbReference type="NCBI Taxonomy" id="1423788"/>
    <lineage>
        <taxon>Bacteria</taxon>
        <taxon>Bacillati</taxon>
        <taxon>Bacillota</taxon>
        <taxon>Bacilli</taxon>
        <taxon>Lactobacillales</taxon>
        <taxon>Lactobacillaceae</taxon>
        <taxon>Companilactobacillus</taxon>
        <taxon>Companilactobacillus bobalius</taxon>
    </lineage>
</organism>
<dbReference type="EMBL" id="AZDY01000038">
    <property type="protein sequence ID" value="KRK82458.1"/>
    <property type="molecule type" value="Genomic_DNA"/>
</dbReference>
<gene>
    <name evidence="2" type="ORF">FC78_GL002467</name>
</gene>
<reference evidence="2 3" key="1">
    <citation type="journal article" date="2015" name="Genome Announc.">
        <title>Expanding the biotechnology potential of lactobacilli through comparative genomics of 213 strains and associated genera.</title>
        <authorList>
            <person name="Sun Z."/>
            <person name="Harris H.M."/>
            <person name="McCann A."/>
            <person name="Guo C."/>
            <person name="Argimon S."/>
            <person name="Zhang W."/>
            <person name="Yang X."/>
            <person name="Jeffery I.B."/>
            <person name="Cooney J.C."/>
            <person name="Kagawa T.F."/>
            <person name="Liu W."/>
            <person name="Song Y."/>
            <person name="Salvetti E."/>
            <person name="Wrobel A."/>
            <person name="Rasinkangas P."/>
            <person name="Parkhill J."/>
            <person name="Rea M.C."/>
            <person name="O'Sullivan O."/>
            <person name="Ritari J."/>
            <person name="Douillard F.P."/>
            <person name="Paul Ross R."/>
            <person name="Yang R."/>
            <person name="Briner A.E."/>
            <person name="Felis G.E."/>
            <person name="de Vos W.M."/>
            <person name="Barrangou R."/>
            <person name="Klaenhammer T.R."/>
            <person name="Caufield P.W."/>
            <person name="Cui Y."/>
            <person name="Zhang H."/>
            <person name="O'Toole P.W."/>
        </authorList>
    </citation>
    <scope>NUCLEOTIDE SEQUENCE [LARGE SCALE GENOMIC DNA]</scope>
    <source>
        <strain evidence="2 3">DSM 19674</strain>
    </source>
</reference>
<keyword evidence="1" id="KW-0812">Transmembrane</keyword>
<dbReference type="AlphaFoldDB" id="A0A0R1KQN4"/>
<sequence>MGYLLIFFICIIIFIVFIRRDLTHPLIYFLIPWVLCLLTYVLDIYRINGQINQEALNLVIIGTLSFILGTVLIRKTLVGAFRINNSGSAFPTTYRNWLIKLIIVFSTVFNIMLVVIMINYLRSGISYAYIRDLLYSYNDDGTKFFTSKLMLNVYNIVDVPMTYCVAPVAVIELFHGRLKLQYKVMSWISIGAYIIATGGRLIIMFMLFQFIFAMGYYRKDIPWKTIRRVGMFVLVLGIVAFVTTLFRVKSQSVGSLKINSVYAYFNVNLPILSRWIGTVDTSGVKGNGLAFFGGIFQLLDVILNKFGINLPVYENVANLINIPQQNWVQIYSGNWYNAFDTMFYDLYIDFRIWGVFIGSLILGGLSKWIYVLSTEFKNEKYVFPAMILVEILASSFFRWQFGTFTFTGAFLLSFFMFKNLKSNETNGSEDLR</sequence>
<name>A0A0R1KQN4_9LACO</name>
<dbReference type="Proteomes" id="UP000051515">
    <property type="component" value="Unassembled WGS sequence"/>
</dbReference>
<feature type="transmembrane region" description="Helical" evidence="1">
    <location>
        <begin position="403"/>
        <end position="420"/>
    </location>
</feature>
<proteinExistence type="predicted"/>
<protein>
    <recommendedName>
        <fullName evidence="4">Oligosaccharide repeat unit polymerase</fullName>
    </recommendedName>
</protein>
<keyword evidence="1" id="KW-1133">Transmembrane helix</keyword>
<evidence type="ECO:0008006" key="4">
    <source>
        <dbReference type="Google" id="ProtNLM"/>
    </source>
</evidence>
<feature type="transmembrane region" description="Helical" evidence="1">
    <location>
        <begin position="97"/>
        <end position="121"/>
    </location>
</feature>
<feature type="transmembrane region" description="Helical" evidence="1">
    <location>
        <begin position="187"/>
        <end position="217"/>
    </location>
</feature>
<keyword evidence="1" id="KW-0472">Membrane</keyword>
<feature type="transmembrane region" description="Helical" evidence="1">
    <location>
        <begin position="26"/>
        <end position="43"/>
    </location>
</feature>
<evidence type="ECO:0000313" key="3">
    <source>
        <dbReference type="Proteomes" id="UP000051515"/>
    </source>
</evidence>
<dbReference type="PATRIC" id="fig|1423788.3.peg.2538"/>
<feature type="transmembrane region" description="Helical" evidence="1">
    <location>
        <begin position="153"/>
        <end position="175"/>
    </location>
</feature>
<dbReference type="NCBIfam" id="TIGR04370">
    <property type="entry name" value="glyco_rpt_poly"/>
    <property type="match status" value="1"/>
</dbReference>
<dbReference type="RefSeq" id="WP_056953518.1">
    <property type="nucleotide sequence ID" value="NZ_AZDY01000038.1"/>
</dbReference>
<evidence type="ECO:0000313" key="2">
    <source>
        <dbReference type="EMBL" id="KRK82458.1"/>
    </source>
</evidence>
<feature type="transmembrane region" description="Helical" evidence="1">
    <location>
        <begin position="229"/>
        <end position="248"/>
    </location>
</feature>
<keyword evidence="3" id="KW-1185">Reference proteome</keyword>
<feature type="transmembrane region" description="Helical" evidence="1">
    <location>
        <begin position="350"/>
        <end position="369"/>
    </location>
</feature>
<evidence type="ECO:0000256" key="1">
    <source>
        <dbReference type="SAM" id="Phobius"/>
    </source>
</evidence>
<accession>A0A0R1KQN4</accession>
<dbReference type="OrthoDB" id="2962842at2"/>
<feature type="transmembrane region" description="Helical" evidence="1">
    <location>
        <begin position="5"/>
        <end position="20"/>
    </location>
</feature>
<feature type="transmembrane region" description="Helical" evidence="1">
    <location>
        <begin position="55"/>
        <end position="77"/>
    </location>
</feature>